<dbReference type="Proteomes" id="UP000324222">
    <property type="component" value="Unassembled WGS sequence"/>
</dbReference>
<comment type="caution">
    <text evidence="1">The sequence shown here is derived from an EMBL/GenBank/DDBJ whole genome shotgun (WGS) entry which is preliminary data.</text>
</comment>
<evidence type="ECO:0000313" key="2">
    <source>
        <dbReference type="Proteomes" id="UP000324222"/>
    </source>
</evidence>
<organism evidence="1 2">
    <name type="scientific">Portunus trituberculatus</name>
    <name type="common">Swimming crab</name>
    <name type="synonym">Neptunus trituberculatus</name>
    <dbReference type="NCBI Taxonomy" id="210409"/>
    <lineage>
        <taxon>Eukaryota</taxon>
        <taxon>Metazoa</taxon>
        <taxon>Ecdysozoa</taxon>
        <taxon>Arthropoda</taxon>
        <taxon>Crustacea</taxon>
        <taxon>Multicrustacea</taxon>
        <taxon>Malacostraca</taxon>
        <taxon>Eumalacostraca</taxon>
        <taxon>Eucarida</taxon>
        <taxon>Decapoda</taxon>
        <taxon>Pleocyemata</taxon>
        <taxon>Brachyura</taxon>
        <taxon>Eubrachyura</taxon>
        <taxon>Portunoidea</taxon>
        <taxon>Portunidae</taxon>
        <taxon>Portuninae</taxon>
        <taxon>Portunus</taxon>
    </lineage>
</organism>
<evidence type="ECO:0000313" key="1">
    <source>
        <dbReference type="EMBL" id="MPC29738.1"/>
    </source>
</evidence>
<dbReference type="AlphaFoldDB" id="A0A5B7E7L9"/>
<name>A0A5B7E7L9_PORTR</name>
<keyword evidence="2" id="KW-1185">Reference proteome</keyword>
<proteinExistence type="predicted"/>
<sequence>MLMLQVTAGLSRRPLHPGGGSGSPSTTCRTFQDVSGVVDPDEHSAAMSHTHAMGETHGEVNVYKVMQVADPDVLLEAEETGIFSAGTVLRLRFLPWNAAPTTQRNVSVNLRVLWLELSKAFTWLKLEYLIACK</sequence>
<protein>
    <submittedName>
        <fullName evidence="1">Uncharacterized protein</fullName>
    </submittedName>
</protein>
<gene>
    <name evidence="1" type="ORF">E2C01_022987</name>
</gene>
<accession>A0A5B7E7L9</accession>
<dbReference type="EMBL" id="VSRR010002127">
    <property type="protein sequence ID" value="MPC29738.1"/>
    <property type="molecule type" value="Genomic_DNA"/>
</dbReference>
<reference evidence="1 2" key="1">
    <citation type="submission" date="2019-05" db="EMBL/GenBank/DDBJ databases">
        <title>Another draft genome of Portunus trituberculatus and its Hox gene families provides insights of decapod evolution.</title>
        <authorList>
            <person name="Jeong J.-H."/>
            <person name="Song I."/>
            <person name="Kim S."/>
            <person name="Choi T."/>
            <person name="Kim D."/>
            <person name="Ryu S."/>
            <person name="Kim W."/>
        </authorList>
    </citation>
    <scope>NUCLEOTIDE SEQUENCE [LARGE SCALE GENOMIC DNA]</scope>
    <source>
        <tissue evidence="1">Muscle</tissue>
    </source>
</reference>